<reference evidence="6" key="1">
    <citation type="submission" date="2018-01" db="EMBL/GenBank/DDBJ databases">
        <authorList>
            <person name="Mao J.F."/>
        </authorList>
    </citation>
    <scope>NUCLEOTIDE SEQUENCE</scope>
    <source>
        <strain evidence="6">Huo1</strain>
        <tissue evidence="6">Leaf</tissue>
    </source>
</reference>
<evidence type="ECO:0000313" key="6">
    <source>
        <dbReference type="EMBL" id="KAG6423499.1"/>
    </source>
</evidence>
<dbReference type="Pfam" id="PF06839">
    <property type="entry name" value="Zn_ribbon_GRF"/>
    <property type="match status" value="1"/>
</dbReference>
<protein>
    <recommendedName>
        <fullName evidence="5">GRF-type domain-containing protein</fullName>
    </recommendedName>
</protein>
<dbReference type="GO" id="GO:0008270">
    <property type="term" value="F:zinc ion binding"/>
    <property type="evidence" value="ECO:0007669"/>
    <property type="project" value="UniProtKB-KW"/>
</dbReference>
<dbReference type="InterPro" id="IPR010666">
    <property type="entry name" value="Znf_GRF"/>
</dbReference>
<dbReference type="Proteomes" id="UP000298416">
    <property type="component" value="Unassembled WGS sequence"/>
</dbReference>
<keyword evidence="1" id="KW-0479">Metal-binding</keyword>
<keyword evidence="7" id="KW-1185">Reference proteome</keyword>
<evidence type="ECO:0000256" key="2">
    <source>
        <dbReference type="ARBA" id="ARBA00022771"/>
    </source>
</evidence>
<evidence type="ECO:0000313" key="7">
    <source>
        <dbReference type="Proteomes" id="UP000298416"/>
    </source>
</evidence>
<feature type="domain" description="GRF-type" evidence="5">
    <location>
        <begin position="10"/>
        <end position="52"/>
    </location>
</feature>
<evidence type="ECO:0000256" key="1">
    <source>
        <dbReference type="ARBA" id="ARBA00022723"/>
    </source>
</evidence>
<keyword evidence="3" id="KW-0862">Zinc</keyword>
<keyword evidence="2 4" id="KW-0863">Zinc-finger</keyword>
<reference evidence="6" key="2">
    <citation type="submission" date="2020-08" db="EMBL/GenBank/DDBJ databases">
        <title>Plant Genome Project.</title>
        <authorList>
            <person name="Zhang R.-G."/>
        </authorList>
    </citation>
    <scope>NUCLEOTIDE SEQUENCE</scope>
    <source>
        <strain evidence="6">Huo1</strain>
        <tissue evidence="6">Leaf</tissue>
    </source>
</reference>
<gene>
    <name evidence="6" type="ORF">SASPL_113896</name>
</gene>
<evidence type="ECO:0000256" key="4">
    <source>
        <dbReference type="PROSITE-ProRule" id="PRU01343"/>
    </source>
</evidence>
<dbReference type="PROSITE" id="PS51999">
    <property type="entry name" value="ZF_GRF"/>
    <property type="match status" value="1"/>
</dbReference>
<evidence type="ECO:0000259" key="5">
    <source>
        <dbReference type="PROSITE" id="PS51999"/>
    </source>
</evidence>
<sequence>MNPKGETPECVCGYGRMVLRCAGKSAQNAGRYYLKCPVNGKHPGSFKWYDEVASDTMHRSWNLQTERGKRAEDVPESEPM</sequence>
<proteinExistence type="predicted"/>
<evidence type="ECO:0000256" key="3">
    <source>
        <dbReference type="ARBA" id="ARBA00022833"/>
    </source>
</evidence>
<dbReference type="AlphaFoldDB" id="A0A8X8Y2D8"/>
<comment type="caution">
    <text evidence="6">The sequence shown here is derived from an EMBL/GenBank/DDBJ whole genome shotgun (WGS) entry which is preliminary data.</text>
</comment>
<dbReference type="EMBL" id="PNBA02000005">
    <property type="protein sequence ID" value="KAG6423499.1"/>
    <property type="molecule type" value="Genomic_DNA"/>
</dbReference>
<accession>A0A8X8Y2D8</accession>
<name>A0A8X8Y2D8_SALSN</name>
<organism evidence="6">
    <name type="scientific">Salvia splendens</name>
    <name type="common">Scarlet sage</name>
    <dbReference type="NCBI Taxonomy" id="180675"/>
    <lineage>
        <taxon>Eukaryota</taxon>
        <taxon>Viridiplantae</taxon>
        <taxon>Streptophyta</taxon>
        <taxon>Embryophyta</taxon>
        <taxon>Tracheophyta</taxon>
        <taxon>Spermatophyta</taxon>
        <taxon>Magnoliopsida</taxon>
        <taxon>eudicotyledons</taxon>
        <taxon>Gunneridae</taxon>
        <taxon>Pentapetalae</taxon>
        <taxon>asterids</taxon>
        <taxon>lamiids</taxon>
        <taxon>Lamiales</taxon>
        <taxon>Lamiaceae</taxon>
        <taxon>Nepetoideae</taxon>
        <taxon>Mentheae</taxon>
        <taxon>Salviinae</taxon>
        <taxon>Salvia</taxon>
        <taxon>Salvia subgen. Calosphace</taxon>
        <taxon>core Calosphace</taxon>
    </lineage>
</organism>